<sequence length="329" mass="38407">MSFKKNKDTFNESSIISTINEIKSSNDSLLMDNFISEFTPFIKKEVIKFTKKPFEIENTFEFSVAVLAFKEAIDYYSENQHLSFLDFSSLLIRKRLLDYVKFSNGKKTFSISNFKKKHLHLIEQLHLPEQNKYHKEYTMLYEISIFKKMLKPFKISDENLLKYSPRNDIIKHKCFKVAEEILKNNDLLEDILTKKIYPVSKLQKITQVKKRDIRYHKGFIVSAVLIFSSKLDTLKGYINNFLDEKFEKTGVLIAMKENYGIVVTKEFLFLSIPKKPSMAIGQTLEFKSFYLSIIKGVSHDIVIKVLIIIAILSMSAAFLFSFLAQLFLV</sequence>
<evidence type="ECO:0000313" key="3">
    <source>
        <dbReference type="EMBL" id="PQQ66058.1"/>
    </source>
</evidence>
<proteinExistence type="predicted"/>
<accession>A0A2S8R8C3</accession>
<evidence type="ECO:0000313" key="4">
    <source>
        <dbReference type="Proteomes" id="UP000239720"/>
    </source>
</evidence>
<dbReference type="PROSITE" id="PS51849">
    <property type="entry name" value="RSGI_N"/>
    <property type="match status" value="1"/>
</dbReference>
<dbReference type="RefSeq" id="WP_105367679.1">
    <property type="nucleotide sequence ID" value="NZ_NEMB01000003.1"/>
</dbReference>
<dbReference type="GO" id="GO:0006352">
    <property type="term" value="P:DNA-templated transcription initiation"/>
    <property type="evidence" value="ECO:0007669"/>
    <property type="project" value="InterPro"/>
</dbReference>
<dbReference type="Pfam" id="PF12791">
    <property type="entry name" value="RsgI_N"/>
    <property type="match status" value="1"/>
</dbReference>
<dbReference type="EMBL" id="NEMB01000003">
    <property type="protein sequence ID" value="PQQ66058.1"/>
    <property type="molecule type" value="Genomic_DNA"/>
</dbReference>
<reference evidence="3 4" key="1">
    <citation type="journal article" date="2018" name="Syst. Appl. Microbiol.">
        <title>Characterization and high-quality draft genome sequence of Herbivorax saccincola A7, an anaerobic, alkaliphilic, thermophilic, cellulolytic, and xylanolytic bacterium.</title>
        <authorList>
            <person name="Aikawa S."/>
            <person name="Baramee S."/>
            <person name="Sermsathanaswadi J."/>
            <person name="Thianheng P."/>
            <person name="Tachaapaikoon C."/>
            <person name="Shikata A."/>
            <person name="Waeonukul R."/>
            <person name="Pason P."/>
            <person name="Ratanakhanokchai K."/>
            <person name="Kosugi A."/>
        </authorList>
    </citation>
    <scope>NUCLEOTIDE SEQUENCE [LARGE SCALE GENOMIC DNA]</scope>
    <source>
        <strain evidence="3 4">A7</strain>
    </source>
</reference>
<keyword evidence="1" id="KW-1133">Transmembrane helix</keyword>
<keyword evidence="1" id="KW-0472">Membrane</keyword>
<feature type="transmembrane region" description="Helical" evidence="1">
    <location>
        <begin position="301"/>
        <end position="328"/>
    </location>
</feature>
<feature type="domain" description="RsgI N-terminal anti-sigma" evidence="2">
    <location>
        <begin position="248"/>
        <end position="295"/>
    </location>
</feature>
<dbReference type="GO" id="GO:0003700">
    <property type="term" value="F:DNA-binding transcription factor activity"/>
    <property type="evidence" value="ECO:0007669"/>
    <property type="project" value="InterPro"/>
</dbReference>
<organism evidence="3 4">
    <name type="scientific">Acetivibrio saccincola</name>
    <dbReference type="NCBI Taxonomy" id="1677857"/>
    <lineage>
        <taxon>Bacteria</taxon>
        <taxon>Bacillati</taxon>
        <taxon>Bacillota</taxon>
        <taxon>Clostridia</taxon>
        <taxon>Eubacteriales</taxon>
        <taxon>Oscillospiraceae</taxon>
        <taxon>Acetivibrio</taxon>
    </lineage>
</organism>
<dbReference type="InterPro" id="IPR024449">
    <property type="entry name" value="Anti-sigma_RsgI_N"/>
</dbReference>
<dbReference type="InterPro" id="IPR013325">
    <property type="entry name" value="RNA_pol_sigma_r2"/>
</dbReference>
<dbReference type="SUPFAM" id="SSF88946">
    <property type="entry name" value="Sigma2 domain of RNA polymerase sigma factors"/>
    <property type="match status" value="1"/>
</dbReference>
<keyword evidence="1" id="KW-0812">Transmembrane</keyword>
<comment type="caution">
    <text evidence="3">The sequence shown here is derived from an EMBL/GenBank/DDBJ whole genome shotgun (WGS) entry which is preliminary data.</text>
</comment>
<dbReference type="AlphaFoldDB" id="A0A2S8R8C3"/>
<evidence type="ECO:0000256" key="1">
    <source>
        <dbReference type="SAM" id="Phobius"/>
    </source>
</evidence>
<gene>
    <name evidence="3" type="ORF">B9R14_04265</name>
</gene>
<dbReference type="Proteomes" id="UP000239720">
    <property type="component" value="Unassembled WGS sequence"/>
</dbReference>
<name>A0A2S8R8C3_9FIRM</name>
<evidence type="ECO:0000259" key="2">
    <source>
        <dbReference type="PROSITE" id="PS51849"/>
    </source>
</evidence>
<protein>
    <recommendedName>
        <fullName evidence="2">RsgI N-terminal anti-sigma domain-containing protein</fullName>
    </recommendedName>
</protein>